<dbReference type="InterPro" id="IPR019273">
    <property type="entry name" value="Lunapark_Znf"/>
</dbReference>
<dbReference type="GO" id="GO:0071786">
    <property type="term" value="P:endoplasmic reticulum tubular network organization"/>
    <property type="evidence" value="ECO:0007669"/>
    <property type="project" value="InterPro"/>
</dbReference>
<dbReference type="PANTHER" id="PTHR22166">
    <property type="entry name" value="ENDOPLASMIC RETICULUM JUNCTION FORMATION PROTEIN LUNAPARK"/>
    <property type="match status" value="1"/>
</dbReference>
<evidence type="ECO:0000313" key="3">
    <source>
        <dbReference type="EMBL" id="KAI7738523.1"/>
    </source>
</evidence>
<proteinExistence type="predicted"/>
<organism evidence="3 4">
    <name type="scientific">Ambrosia artemisiifolia</name>
    <name type="common">Common ragweed</name>
    <dbReference type="NCBI Taxonomy" id="4212"/>
    <lineage>
        <taxon>Eukaryota</taxon>
        <taxon>Viridiplantae</taxon>
        <taxon>Streptophyta</taxon>
        <taxon>Embryophyta</taxon>
        <taxon>Tracheophyta</taxon>
        <taxon>Spermatophyta</taxon>
        <taxon>Magnoliopsida</taxon>
        <taxon>eudicotyledons</taxon>
        <taxon>Gunneridae</taxon>
        <taxon>Pentapetalae</taxon>
        <taxon>asterids</taxon>
        <taxon>campanulids</taxon>
        <taxon>Asterales</taxon>
        <taxon>Asteraceae</taxon>
        <taxon>Asteroideae</taxon>
        <taxon>Heliantheae alliance</taxon>
        <taxon>Heliantheae</taxon>
        <taxon>Ambrosia</taxon>
    </lineage>
</organism>
<dbReference type="Proteomes" id="UP001206925">
    <property type="component" value="Unassembled WGS sequence"/>
</dbReference>
<reference evidence="3" key="1">
    <citation type="submission" date="2022-06" db="EMBL/GenBank/DDBJ databases">
        <title>Uncovering the hologenomic basis of an extraordinary plant invasion.</title>
        <authorList>
            <person name="Bieker V.C."/>
            <person name="Martin M.D."/>
            <person name="Gilbert T."/>
            <person name="Hodgins K."/>
            <person name="Battlay P."/>
            <person name="Petersen B."/>
            <person name="Wilson J."/>
        </authorList>
    </citation>
    <scope>NUCLEOTIDE SEQUENCE</scope>
    <source>
        <strain evidence="3">AA19_3_7</strain>
        <tissue evidence="3">Leaf</tissue>
    </source>
</reference>
<gene>
    <name evidence="3" type="ORF">M8C21_000227</name>
</gene>
<feature type="domain" description="Lunapark zinc ribbon" evidence="2">
    <location>
        <begin position="22"/>
        <end position="72"/>
    </location>
</feature>
<evidence type="ECO:0000259" key="2">
    <source>
        <dbReference type="Pfam" id="PF10058"/>
    </source>
</evidence>
<sequence>MPGELAVDHRSRMAMSPQDAGWMARLAALLVGEDPTQSYALICGNCHMHNGLARKEDFLVFTYYCPHCHALNKPRNLDESSTCNNSPNMRSLMTHHDALHKGDNASGTSTPDTKSPPTNRHHMNKQKKPGENLSDINIPNMKSSPTNRHRVNKLKKSGENWADISILDMKYPTVVNADLFKQSSESVRETLALDEKNAEDPDNH</sequence>
<dbReference type="GO" id="GO:0071782">
    <property type="term" value="C:endoplasmic reticulum tubular network"/>
    <property type="evidence" value="ECO:0007669"/>
    <property type="project" value="TreeGrafter"/>
</dbReference>
<feature type="region of interest" description="Disordered" evidence="1">
    <location>
        <begin position="99"/>
        <end position="153"/>
    </location>
</feature>
<protein>
    <recommendedName>
        <fullName evidence="2">Lunapark zinc ribbon domain-containing protein</fullName>
    </recommendedName>
</protein>
<evidence type="ECO:0000256" key="1">
    <source>
        <dbReference type="SAM" id="MobiDB-lite"/>
    </source>
</evidence>
<dbReference type="InterPro" id="IPR040115">
    <property type="entry name" value="Lnp"/>
</dbReference>
<dbReference type="EMBL" id="JAMZMK010008802">
    <property type="protein sequence ID" value="KAI7738523.1"/>
    <property type="molecule type" value="Genomic_DNA"/>
</dbReference>
<keyword evidence="4" id="KW-1185">Reference proteome</keyword>
<accession>A0AAD5GFV1</accession>
<dbReference type="Pfam" id="PF10058">
    <property type="entry name" value="Zn_ribbon_10"/>
    <property type="match status" value="1"/>
</dbReference>
<name>A0AAD5GFV1_AMBAR</name>
<dbReference type="PANTHER" id="PTHR22166:SF32">
    <property type="entry name" value="LUNAPARK DOMAIN-CONTAINING PROTEIN"/>
    <property type="match status" value="1"/>
</dbReference>
<evidence type="ECO:0000313" key="4">
    <source>
        <dbReference type="Proteomes" id="UP001206925"/>
    </source>
</evidence>
<dbReference type="AlphaFoldDB" id="A0AAD5GFV1"/>
<feature type="compositionally biased region" description="Polar residues" evidence="1">
    <location>
        <begin position="105"/>
        <end position="118"/>
    </location>
</feature>
<feature type="compositionally biased region" description="Polar residues" evidence="1">
    <location>
        <begin position="134"/>
        <end position="146"/>
    </location>
</feature>
<comment type="caution">
    <text evidence="3">The sequence shown here is derived from an EMBL/GenBank/DDBJ whole genome shotgun (WGS) entry which is preliminary data.</text>
</comment>